<evidence type="ECO:0000259" key="2">
    <source>
        <dbReference type="PROSITE" id="PS51201"/>
    </source>
</evidence>
<dbReference type="InterPro" id="IPR036721">
    <property type="entry name" value="RCK_C_sf"/>
</dbReference>
<feature type="region of interest" description="Disordered" evidence="1">
    <location>
        <begin position="1"/>
        <end position="22"/>
    </location>
</feature>
<dbReference type="Pfam" id="PF02080">
    <property type="entry name" value="TrkA_C"/>
    <property type="match status" value="1"/>
</dbReference>
<evidence type="ECO:0000313" key="4">
    <source>
        <dbReference type="EMBL" id="GGG55300.1"/>
    </source>
</evidence>
<dbReference type="SUPFAM" id="SSF51735">
    <property type="entry name" value="NAD(P)-binding Rossmann-fold domains"/>
    <property type="match status" value="1"/>
</dbReference>
<dbReference type="InterPro" id="IPR050721">
    <property type="entry name" value="Trk_Ktr_HKT_K-transport"/>
</dbReference>
<reference evidence="4" key="2">
    <citation type="submission" date="2020-09" db="EMBL/GenBank/DDBJ databases">
        <authorList>
            <person name="Sun Q."/>
            <person name="Zhou Y."/>
        </authorList>
    </citation>
    <scope>NUCLEOTIDE SEQUENCE</scope>
    <source>
        <strain evidence="4">CGMCC 1.12187</strain>
    </source>
</reference>
<accession>A0A917LT61</accession>
<keyword evidence="5" id="KW-1185">Reference proteome</keyword>
<feature type="domain" description="RCK N-terminal" evidence="2">
    <location>
        <begin position="22"/>
        <end position="138"/>
    </location>
</feature>
<reference evidence="4" key="1">
    <citation type="journal article" date="2014" name="Int. J. Syst. Evol. Microbiol.">
        <title>Complete genome sequence of Corynebacterium casei LMG S-19264T (=DSM 44701T), isolated from a smear-ripened cheese.</title>
        <authorList>
            <consortium name="US DOE Joint Genome Institute (JGI-PGF)"/>
            <person name="Walter F."/>
            <person name="Albersmeier A."/>
            <person name="Kalinowski J."/>
            <person name="Ruckert C."/>
        </authorList>
    </citation>
    <scope>NUCLEOTIDE SEQUENCE</scope>
    <source>
        <strain evidence="4">CGMCC 1.12187</strain>
    </source>
</reference>
<dbReference type="InterPro" id="IPR036291">
    <property type="entry name" value="NAD(P)-bd_dom_sf"/>
</dbReference>
<dbReference type="Proteomes" id="UP000638848">
    <property type="component" value="Unassembled WGS sequence"/>
</dbReference>
<gene>
    <name evidence="4" type="ORF">GCM10011374_17820</name>
</gene>
<organism evidence="4 5">
    <name type="scientific">Kocuria dechangensis</name>
    <dbReference type="NCBI Taxonomy" id="1176249"/>
    <lineage>
        <taxon>Bacteria</taxon>
        <taxon>Bacillati</taxon>
        <taxon>Actinomycetota</taxon>
        <taxon>Actinomycetes</taxon>
        <taxon>Micrococcales</taxon>
        <taxon>Micrococcaceae</taxon>
        <taxon>Kocuria</taxon>
    </lineage>
</organism>
<dbReference type="Gene3D" id="3.30.70.1450">
    <property type="entry name" value="Regulator of K+ conductance, C-terminal domain"/>
    <property type="match status" value="1"/>
</dbReference>
<dbReference type="InterPro" id="IPR006037">
    <property type="entry name" value="RCK_C"/>
</dbReference>
<dbReference type="GO" id="GO:0008324">
    <property type="term" value="F:monoatomic cation transmembrane transporter activity"/>
    <property type="evidence" value="ECO:0007669"/>
    <property type="project" value="InterPro"/>
</dbReference>
<dbReference type="GO" id="GO:0006813">
    <property type="term" value="P:potassium ion transport"/>
    <property type="evidence" value="ECO:0007669"/>
    <property type="project" value="InterPro"/>
</dbReference>
<protein>
    <submittedName>
        <fullName evidence="4">Potassium transporter</fullName>
    </submittedName>
</protein>
<name>A0A917LT61_9MICC</name>
<dbReference type="PANTHER" id="PTHR43833">
    <property type="entry name" value="POTASSIUM CHANNEL PROTEIN 2-RELATED-RELATED"/>
    <property type="match status" value="1"/>
</dbReference>
<dbReference type="PROSITE" id="PS51201">
    <property type="entry name" value="RCK_N"/>
    <property type="match status" value="1"/>
</dbReference>
<sequence length="236" mass="25431">MFPSRPAPSAPRRPTGRRGTGPGAVAVIGLGRFGSALALELMRNGAEVLGIDTDEDVVQELNGLLTTTVRADATQEQVLRQLGVDEFDKAVVGIGSDVQASILVSSRLLKFSHPEIWAKAITGPHAEILEQLGVHHVISPEHDMGIRAAHLIQGRVLDFVTIDEGFALIRCPAPEAIQQRPLDTLDVRRTYGVSVVAVRRPHEAWDATEPGTVLYDNDQILVTGPTGKVEAFSNLD</sequence>
<dbReference type="Gene3D" id="3.40.50.720">
    <property type="entry name" value="NAD(P)-binding Rossmann-like Domain"/>
    <property type="match status" value="1"/>
</dbReference>
<feature type="domain" description="RCK C-terminal" evidence="3">
    <location>
        <begin position="154"/>
        <end position="236"/>
    </location>
</feature>
<dbReference type="RefSeq" id="WP_188536348.1">
    <property type="nucleotide sequence ID" value="NZ_BMEQ01000007.1"/>
</dbReference>
<dbReference type="InterPro" id="IPR003148">
    <property type="entry name" value="RCK_N"/>
</dbReference>
<evidence type="ECO:0000256" key="1">
    <source>
        <dbReference type="SAM" id="MobiDB-lite"/>
    </source>
</evidence>
<evidence type="ECO:0000259" key="3">
    <source>
        <dbReference type="PROSITE" id="PS51202"/>
    </source>
</evidence>
<dbReference type="EMBL" id="BMEQ01000007">
    <property type="protein sequence ID" value="GGG55300.1"/>
    <property type="molecule type" value="Genomic_DNA"/>
</dbReference>
<feature type="compositionally biased region" description="Pro residues" evidence="1">
    <location>
        <begin position="1"/>
        <end position="11"/>
    </location>
</feature>
<dbReference type="PANTHER" id="PTHR43833:SF7">
    <property type="entry name" value="KTR SYSTEM POTASSIUM UPTAKE PROTEIN C"/>
    <property type="match status" value="1"/>
</dbReference>
<dbReference type="Pfam" id="PF02254">
    <property type="entry name" value="TrkA_N"/>
    <property type="match status" value="1"/>
</dbReference>
<proteinExistence type="predicted"/>
<comment type="caution">
    <text evidence="4">The sequence shown here is derived from an EMBL/GenBank/DDBJ whole genome shotgun (WGS) entry which is preliminary data.</text>
</comment>
<dbReference type="SUPFAM" id="SSF116726">
    <property type="entry name" value="TrkA C-terminal domain-like"/>
    <property type="match status" value="1"/>
</dbReference>
<dbReference type="AlphaFoldDB" id="A0A917LT61"/>
<dbReference type="PROSITE" id="PS51202">
    <property type="entry name" value="RCK_C"/>
    <property type="match status" value="1"/>
</dbReference>
<evidence type="ECO:0000313" key="5">
    <source>
        <dbReference type="Proteomes" id="UP000638848"/>
    </source>
</evidence>